<proteinExistence type="predicted"/>
<comment type="caution">
    <text evidence="1">The sequence shown here is derived from an EMBL/GenBank/DDBJ whole genome shotgun (WGS) entry which is preliminary data.</text>
</comment>
<dbReference type="Gene3D" id="2.60.40.1120">
    <property type="entry name" value="Carboxypeptidase-like, regulatory domain"/>
    <property type="match status" value="1"/>
</dbReference>
<dbReference type="EMBL" id="NIRR01000039">
    <property type="protein sequence ID" value="OWP61900.1"/>
    <property type="molecule type" value="Genomic_DNA"/>
</dbReference>
<dbReference type="Proteomes" id="UP000197277">
    <property type="component" value="Unassembled WGS sequence"/>
</dbReference>
<keyword evidence="2" id="KW-1185">Reference proteome</keyword>
<protein>
    <recommendedName>
        <fullName evidence="3">SusC/RagA family TonB-linked outer membrane protein</fullName>
    </recommendedName>
</protein>
<reference evidence="1 2" key="1">
    <citation type="submission" date="2017-06" db="EMBL/GenBank/DDBJ databases">
        <title>Hymenobacter amundsenii sp. nov. isolated from regoliths in Antarctica.</title>
        <authorList>
            <person name="Sedlacek I."/>
            <person name="Kralova S."/>
            <person name="Pantucek R."/>
            <person name="Svec P."/>
            <person name="Holochova P."/>
            <person name="Stankova E."/>
            <person name="Vrbovska V."/>
            <person name="Busse H.-J."/>
        </authorList>
    </citation>
    <scope>NUCLEOTIDE SEQUENCE [LARGE SCALE GENOMIC DNA]</scope>
    <source>
        <strain evidence="1 2">CCM 8682</strain>
    </source>
</reference>
<dbReference type="AlphaFoldDB" id="A0A246FH81"/>
<dbReference type="Pfam" id="PF13715">
    <property type="entry name" value="CarbopepD_reg_2"/>
    <property type="match status" value="1"/>
</dbReference>
<organism evidence="1 2">
    <name type="scientific">Hymenobacter amundsenii</name>
    <dbReference type="NCBI Taxonomy" id="2006685"/>
    <lineage>
        <taxon>Bacteria</taxon>
        <taxon>Pseudomonadati</taxon>
        <taxon>Bacteroidota</taxon>
        <taxon>Cytophagia</taxon>
        <taxon>Cytophagales</taxon>
        <taxon>Hymenobacteraceae</taxon>
        <taxon>Hymenobacter</taxon>
    </lineage>
</organism>
<name>A0A246FH81_9BACT</name>
<evidence type="ECO:0008006" key="3">
    <source>
        <dbReference type="Google" id="ProtNLM"/>
    </source>
</evidence>
<dbReference type="InterPro" id="IPR008969">
    <property type="entry name" value="CarboxyPept-like_regulatory"/>
</dbReference>
<sequence>MQADVPVSGRVINSQGEGVPGVTVLVRGTTIGTATAADGSFLLNVPENSTLTFSAIGFTTQELAITGAQTNIGITLVDDLKALQEVVVVGYGTQSRQNLTTSVASVNAAAI</sequence>
<dbReference type="OrthoDB" id="634585at2"/>
<evidence type="ECO:0000313" key="1">
    <source>
        <dbReference type="EMBL" id="OWP61900.1"/>
    </source>
</evidence>
<dbReference type="SUPFAM" id="SSF49464">
    <property type="entry name" value="Carboxypeptidase regulatory domain-like"/>
    <property type="match status" value="1"/>
</dbReference>
<gene>
    <name evidence="1" type="ORF">CDA63_17070</name>
</gene>
<evidence type="ECO:0000313" key="2">
    <source>
        <dbReference type="Proteomes" id="UP000197277"/>
    </source>
</evidence>
<accession>A0A246FH81</accession>
<dbReference type="RefSeq" id="WP_088465672.1">
    <property type="nucleotide sequence ID" value="NZ_NIRR01000039.1"/>
</dbReference>